<evidence type="ECO:0000313" key="2">
    <source>
        <dbReference type="Proteomes" id="UP000244005"/>
    </source>
</evidence>
<evidence type="ECO:0000313" key="1">
    <source>
        <dbReference type="EMBL" id="PTQ26221.1"/>
    </source>
</evidence>
<reference evidence="2" key="1">
    <citation type="journal article" date="2017" name="Cell">
        <title>Insights into land plant evolution garnered from the Marchantia polymorpha genome.</title>
        <authorList>
            <person name="Bowman J.L."/>
            <person name="Kohchi T."/>
            <person name="Yamato K.T."/>
            <person name="Jenkins J."/>
            <person name="Shu S."/>
            <person name="Ishizaki K."/>
            <person name="Yamaoka S."/>
            <person name="Nishihama R."/>
            <person name="Nakamura Y."/>
            <person name="Berger F."/>
            <person name="Adam C."/>
            <person name="Aki S.S."/>
            <person name="Althoff F."/>
            <person name="Araki T."/>
            <person name="Arteaga-Vazquez M.A."/>
            <person name="Balasubrmanian S."/>
            <person name="Barry K."/>
            <person name="Bauer D."/>
            <person name="Boehm C.R."/>
            <person name="Briginshaw L."/>
            <person name="Caballero-Perez J."/>
            <person name="Catarino B."/>
            <person name="Chen F."/>
            <person name="Chiyoda S."/>
            <person name="Chovatia M."/>
            <person name="Davies K.M."/>
            <person name="Delmans M."/>
            <person name="Demura T."/>
            <person name="Dierschke T."/>
            <person name="Dolan L."/>
            <person name="Dorantes-Acosta A.E."/>
            <person name="Eklund D.M."/>
            <person name="Florent S.N."/>
            <person name="Flores-Sandoval E."/>
            <person name="Fujiyama A."/>
            <person name="Fukuzawa H."/>
            <person name="Galik B."/>
            <person name="Grimanelli D."/>
            <person name="Grimwood J."/>
            <person name="Grossniklaus U."/>
            <person name="Hamada T."/>
            <person name="Haseloff J."/>
            <person name="Hetherington A.J."/>
            <person name="Higo A."/>
            <person name="Hirakawa Y."/>
            <person name="Hundley H.N."/>
            <person name="Ikeda Y."/>
            <person name="Inoue K."/>
            <person name="Inoue S.I."/>
            <person name="Ishida S."/>
            <person name="Jia Q."/>
            <person name="Kakita M."/>
            <person name="Kanazawa T."/>
            <person name="Kawai Y."/>
            <person name="Kawashima T."/>
            <person name="Kennedy M."/>
            <person name="Kinose K."/>
            <person name="Kinoshita T."/>
            <person name="Kohara Y."/>
            <person name="Koide E."/>
            <person name="Komatsu K."/>
            <person name="Kopischke S."/>
            <person name="Kubo M."/>
            <person name="Kyozuka J."/>
            <person name="Lagercrantz U."/>
            <person name="Lin S.S."/>
            <person name="Lindquist E."/>
            <person name="Lipzen A.M."/>
            <person name="Lu C.W."/>
            <person name="De Luna E."/>
            <person name="Martienssen R.A."/>
            <person name="Minamino N."/>
            <person name="Mizutani M."/>
            <person name="Mizutani M."/>
            <person name="Mochizuki N."/>
            <person name="Monte I."/>
            <person name="Mosher R."/>
            <person name="Nagasaki H."/>
            <person name="Nakagami H."/>
            <person name="Naramoto S."/>
            <person name="Nishitani K."/>
            <person name="Ohtani M."/>
            <person name="Okamoto T."/>
            <person name="Okumura M."/>
            <person name="Phillips J."/>
            <person name="Pollak B."/>
            <person name="Reinders A."/>
            <person name="Rovekamp M."/>
            <person name="Sano R."/>
            <person name="Sawa S."/>
            <person name="Schmid M.W."/>
            <person name="Shirakawa M."/>
            <person name="Solano R."/>
            <person name="Spunde A."/>
            <person name="Suetsugu N."/>
            <person name="Sugano S."/>
            <person name="Sugiyama A."/>
            <person name="Sun R."/>
            <person name="Suzuki Y."/>
            <person name="Takenaka M."/>
            <person name="Takezawa D."/>
            <person name="Tomogane H."/>
            <person name="Tsuzuki M."/>
            <person name="Ueda T."/>
            <person name="Umeda M."/>
            <person name="Ward J.M."/>
            <person name="Watanabe Y."/>
            <person name="Yazaki K."/>
            <person name="Yokoyama R."/>
            <person name="Yoshitake Y."/>
            <person name="Yotsui I."/>
            <person name="Zachgo S."/>
            <person name="Schmutz J."/>
        </authorList>
    </citation>
    <scope>NUCLEOTIDE SEQUENCE [LARGE SCALE GENOMIC DNA]</scope>
    <source>
        <strain evidence="2">Tak-1</strain>
    </source>
</reference>
<keyword evidence="2" id="KW-1185">Reference proteome</keyword>
<dbReference type="Gramene" id="Mp5g16100.1">
    <property type="protein sequence ID" value="Mp5g16100.1.cds1"/>
    <property type="gene ID" value="Mp5g16100"/>
</dbReference>
<organism evidence="1 2">
    <name type="scientific">Marchantia polymorpha</name>
    <name type="common">Common liverwort</name>
    <name type="synonym">Marchantia aquatica</name>
    <dbReference type="NCBI Taxonomy" id="3197"/>
    <lineage>
        <taxon>Eukaryota</taxon>
        <taxon>Viridiplantae</taxon>
        <taxon>Streptophyta</taxon>
        <taxon>Embryophyta</taxon>
        <taxon>Marchantiophyta</taxon>
        <taxon>Marchantiopsida</taxon>
        <taxon>Marchantiidae</taxon>
        <taxon>Marchantiales</taxon>
        <taxon>Marchantiaceae</taxon>
        <taxon>Marchantia</taxon>
    </lineage>
</organism>
<gene>
    <name evidence="1" type="ORF">MARPO_4395s0001</name>
</gene>
<name>A0A2R6VXA8_MARPO</name>
<dbReference type="Proteomes" id="UP000244005">
    <property type="component" value="Unassembled WGS sequence"/>
</dbReference>
<accession>A0A2R6VXA8</accession>
<protein>
    <submittedName>
        <fullName evidence="1">Uncharacterized protein</fullName>
    </submittedName>
</protein>
<sequence>MPLRPRYRARPATAQPQNCNALVSFLTFSHREQGWDGDRALPSDNVSRSEFSLFPSSILT</sequence>
<proteinExistence type="predicted"/>
<dbReference type="EMBL" id="KZ775582">
    <property type="protein sequence ID" value="PTQ26221.1"/>
    <property type="molecule type" value="Genomic_DNA"/>
</dbReference>
<dbReference type="AlphaFoldDB" id="A0A2R6VXA8"/>